<evidence type="ECO:0000313" key="3">
    <source>
        <dbReference type="Proteomes" id="UP000298061"/>
    </source>
</evidence>
<name>A0A4Y9ZGI8_9AGAM</name>
<reference evidence="2 3" key="1">
    <citation type="submission" date="2019-02" db="EMBL/GenBank/DDBJ databases">
        <title>Genome sequencing of the rare red list fungi Hericium alpestre (H. flagellum).</title>
        <authorList>
            <person name="Buettner E."/>
            <person name="Kellner H."/>
        </authorList>
    </citation>
    <scope>NUCLEOTIDE SEQUENCE [LARGE SCALE GENOMIC DNA]</scope>
    <source>
        <strain evidence="2 3">DSM 108284</strain>
    </source>
</reference>
<sequence>MSTDAIDNDQKPRDYGSPFDDSDADVVLRSSDLVDFYVYKLILTKSSPVFRDMFSVPQPASDVTGPRNLPIIPLSETAADLAMVLTFCCPMQRPVLTLQKALIVLRIAEKYAMDWLYKEMKDLLKQPAMAREDPVRVFASRGT</sequence>
<dbReference type="OrthoDB" id="3357985at2759"/>
<protein>
    <recommendedName>
        <fullName evidence="1">BTB domain-containing protein</fullName>
    </recommendedName>
</protein>
<feature type="domain" description="BTB" evidence="1">
    <location>
        <begin position="24"/>
        <end position="87"/>
    </location>
</feature>
<gene>
    <name evidence="2" type="ORF">EWM64_g10489</name>
</gene>
<dbReference type="EMBL" id="SFCI01002775">
    <property type="protein sequence ID" value="TFY73524.1"/>
    <property type="molecule type" value="Genomic_DNA"/>
</dbReference>
<accession>A0A4Y9ZGI8</accession>
<keyword evidence="3" id="KW-1185">Reference proteome</keyword>
<dbReference type="Gene3D" id="3.30.710.10">
    <property type="entry name" value="Potassium Channel Kv1.1, Chain A"/>
    <property type="match status" value="1"/>
</dbReference>
<dbReference type="PROSITE" id="PS50097">
    <property type="entry name" value="BTB"/>
    <property type="match status" value="1"/>
</dbReference>
<evidence type="ECO:0000313" key="2">
    <source>
        <dbReference type="EMBL" id="TFY73524.1"/>
    </source>
</evidence>
<evidence type="ECO:0000259" key="1">
    <source>
        <dbReference type="PROSITE" id="PS50097"/>
    </source>
</evidence>
<comment type="caution">
    <text evidence="2">The sequence shown here is derived from an EMBL/GenBank/DDBJ whole genome shotgun (WGS) entry which is preliminary data.</text>
</comment>
<organism evidence="2 3">
    <name type="scientific">Hericium alpestre</name>
    <dbReference type="NCBI Taxonomy" id="135208"/>
    <lineage>
        <taxon>Eukaryota</taxon>
        <taxon>Fungi</taxon>
        <taxon>Dikarya</taxon>
        <taxon>Basidiomycota</taxon>
        <taxon>Agaricomycotina</taxon>
        <taxon>Agaricomycetes</taxon>
        <taxon>Russulales</taxon>
        <taxon>Hericiaceae</taxon>
        <taxon>Hericium</taxon>
    </lineage>
</organism>
<dbReference type="AlphaFoldDB" id="A0A4Y9ZGI8"/>
<dbReference type="Pfam" id="PF00651">
    <property type="entry name" value="BTB"/>
    <property type="match status" value="1"/>
</dbReference>
<dbReference type="InterPro" id="IPR011333">
    <property type="entry name" value="SKP1/BTB/POZ_sf"/>
</dbReference>
<dbReference type="SUPFAM" id="SSF54695">
    <property type="entry name" value="POZ domain"/>
    <property type="match status" value="1"/>
</dbReference>
<proteinExistence type="predicted"/>
<dbReference type="SMART" id="SM00225">
    <property type="entry name" value="BTB"/>
    <property type="match status" value="1"/>
</dbReference>
<dbReference type="InterPro" id="IPR000210">
    <property type="entry name" value="BTB/POZ_dom"/>
</dbReference>
<dbReference type="Proteomes" id="UP000298061">
    <property type="component" value="Unassembled WGS sequence"/>
</dbReference>
<dbReference type="STRING" id="135208.A0A4Y9ZGI8"/>